<name>A0ABD0RTV8_CIRMR</name>
<dbReference type="EMBL" id="JAMKFB020000002">
    <property type="protein sequence ID" value="KAL0201258.1"/>
    <property type="molecule type" value="Genomic_DNA"/>
</dbReference>
<organism evidence="1 2">
    <name type="scientific">Cirrhinus mrigala</name>
    <name type="common">Mrigala</name>
    <dbReference type="NCBI Taxonomy" id="683832"/>
    <lineage>
        <taxon>Eukaryota</taxon>
        <taxon>Metazoa</taxon>
        <taxon>Chordata</taxon>
        <taxon>Craniata</taxon>
        <taxon>Vertebrata</taxon>
        <taxon>Euteleostomi</taxon>
        <taxon>Actinopterygii</taxon>
        <taxon>Neopterygii</taxon>
        <taxon>Teleostei</taxon>
        <taxon>Ostariophysi</taxon>
        <taxon>Cypriniformes</taxon>
        <taxon>Cyprinidae</taxon>
        <taxon>Labeoninae</taxon>
        <taxon>Labeonini</taxon>
        <taxon>Cirrhinus</taxon>
    </lineage>
</organism>
<sequence>RSLAHVALLKAEIGAVFSLSDSLKNTFPPITYTAGHHLRSSHSTYQLSVSFLSFRPGVYEQWLVFDFDIRPVLLRKLKVRVGQQFHVQPNETEENECAEIFSDERWNRGNRVIVPFFARRQDDEQLLSKYKPPQINLQFNPYADHSSPLHRDNYRERAHHFLFTEEIAEEELIS</sequence>
<proteinExistence type="predicted"/>
<feature type="non-terminal residue" evidence="1">
    <location>
        <position position="174"/>
    </location>
</feature>
<keyword evidence="2" id="KW-1185">Reference proteome</keyword>
<protein>
    <submittedName>
        <fullName evidence="1">Uncharacterized protein</fullName>
    </submittedName>
</protein>
<reference evidence="1 2" key="1">
    <citation type="submission" date="2024-05" db="EMBL/GenBank/DDBJ databases">
        <title>Genome sequencing and assembly of Indian major carp, Cirrhinus mrigala (Hamilton, 1822).</title>
        <authorList>
            <person name="Mohindra V."/>
            <person name="Chowdhury L.M."/>
            <person name="Lal K."/>
            <person name="Jena J.K."/>
        </authorList>
    </citation>
    <scope>NUCLEOTIDE SEQUENCE [LARGE SCALE GENOMIC DNA]</scope>
    <source>
        <strain evidence="1">CM1030</strain>
        <tissue evidence="1">Blood</tissue>
    </source>
</reference>
<comment type="caution">
    <text evidence="1">The sequence shown here is derived from an EMBL/GenBank/DDBJ whole genome shotgun (WGS) entry which is preliminary data.</text>
</comment>
<accession>A0ABD0RTV8</accession>
<dbReference type="Proteomes" id="UP001529510">
    <property type="component" value="Unassembled WGS sequence"/>
</dbReference>
<evidence type="ECO:0000313" key="1">
    <source>
        <dbReference type="EMBL" id="KAL0201258.1"/>
    </source>
</evidence>
<dbReference type="AlphaFoldDB" id="A0ABD0RTV8"/>
<evidence type="ECO:0000313" key="2">
    <source>
        <dbReference type="Proteomes" id="UP001529510"/>
    </source>
</evidence>
<gene>
    <name evidence="1" type="ORF">M9458_004445</name>
</gene>
<feature type="non-terminal residue" evidence="1">
    <location>
        <position position="1"/>
    </location>
</feature>